<feature type="transmembrane region" description="Helical" evidence="1">
    <location>
        <begin position="105"/>
        <end position="126"/>
    </location>
</feature>
<dbReference type="HOGENOM" id="CLU_663350_0_0_9"/>
<dbReference type="InterPro" id="IPR000160">
    <property type="entry name" value="GGDEF_dom"/>
</dbReference>
<dbReference type="EMBL" id="CP009285">
    <property type="protein sequence ID" value="AIQ60466.1"/>
    <property type="molecule type" value="Genomic_DNA"/>
</dbReference>
<organism evidence="3 4">
    <name type="scientific">Paenibacillus borealis</name>
    <dbReference type="NCBI Taxonomy" id="160799"/>
    <lineage>
        <taxon>Bacteria</taxon>
        <taxon>Bacillati</taxon>
        <taxon>Bacillota</taxon>
        <taxon>Bacilli</taxon>
        <taxon>Bacillales</taxon>
        <taxon>Paenibacillaceae</taxon>
        <taxon>Paenibacillus</taxon>
    </lineage>
</organism>
<keyword evidence="4" id="KW-1185">Reference proteome</keyword>
<dbReference type="GO" id="GO:0052621">
    <property type="term" value="F:diguanylate cyclase activity"/>
    <property type="evidence" value="ECO:0007669"/>
    <property type="project" value="TreeGrafter"/>
</dbReference>
<keyword evidence="1" id="KW-0472">Membrane</keyword>
<dbReference type="Gene3D" id="3.30.70.270">
    <property type="match status" value="1"/>
</dbReference>
<dbReference type="SMART" id="SM00267">
    <property type="entry name" value="GGDEF"/>
    <property type="match status" value="1"/>
</dbReference>
<keyword evidence="1" id="KW-1133">Transmembrane helix</keyword>
<dbReference type="Proteomes" id="UP000029518">
    <property type="component" value="Chromosome"/>
</dbReference>
<dbReference type="OrthoDB" id="9759607at2"/>
<name>A0A089LG49_PAEBO</name>
<feature type="transmembrane region" description="Helical" evidence="1">
    <location>
        <begin position="209"/>
        <end position="225"/>
    </location>
</feature>
<dbReference type="PANTHER" id="PTHR45138">
    <property type="entry name" value="REGULATORY COMPONENTS OF SENSORY TRANSDUCTION SYSTEM"/>
    <property type="match status" value="1"/>
</dbReference>
<evidence type="ECO:0000256" key="1">
    <source>
        <dbReference type="SAM" id="Phobius"/>
    </source>
</evidence>
<dbReference type="RefSeq" id="WP_042217060.1">
    <property type="nucleotide sequence ID" value="NZ_CP009285.1"/>
</dbReference>
<dbReference type="NCBIfam" id="TIGR00254">
    <property type="entry name" value="GGDEF"/>
    <property type="match status" value="1"/>
</dbReference>
<dbReference type="KEGG" id="pbd:PBOR_28625"/>
<keyword evidence="1" id="KW-0812">Transmembrane</keyword>
<dbReference type="Pfam" id="PF00990">
    <property type="entry name" value="GGDEF"/>
    <property type="match status" value="1"/>
</dbReference>
<feature type="transmembrane region" description="Helical" evidence="1">
    <location>
        <begin position="138"/>
        <end position="165"/>
    </location>
</feature>
<accession>A0A089LG49</accession>
<dbReference type="PROSITE" id="PS50887">
    <property type="entry name" value="GGDEF"/>
    <property type="match status" value="1"/>
</dbReference>
<dbReference type="CDD" id="cd01949">
    <property type="entry name" value="GGDEF"/>
    <property type="match status" value="1"/>
</dbReference>
<evidence type="ECO:0000313" key="3">
    <source>
        <dbReference type="EMBL" id="AIQ60466.1"/>
    </source>
</evidence>
<dbReference type="InterPro" id="IPR043128">
    <property type="entry name" value="Rev_trsase/Diguanyl_cyclase"/>
</dbReference>
<feature type="transmembrane region" description="Helical" evidence="1">
    <location>
        <begin position="70"/>
        <end position="93"/>
    </location>
</feature>
<evidence type="ECO:0000259" key="2">
    <source>
        <dbReference type="PROSITE" id="PS50887"/>
    </source>
</evidence>
<dbReference type="AlphaFoldDB" id="A0A089LG49"/>
<gene>
    <name evidence="3" type="ORF">PBOR_28625</name>
</gene>
<reference evidence="3" key="1">
    <citation type="submission" date="2014-08" db="EMBL/GenBank/DDBJ databases">
        <title>Comparative genomics of the Paenibacillus odorifer group.</title>
        <authorList>
            <person name="den Bakker H.C."/>
            <person name="Tsai Y.-C.Y.-C."/>
            <person name="Martin N."/>
            <person name="Korlach J."/>
            <person name="Wiedmann M."/>
        </authorList>
    </citation>
    <scope>NUCLEOTIDE SEQUENCE [LARGE SCALE GENOMIC DNA]</scope>
    <source>
        <strain evidence="3">DSM 13188</strain>
    </source>
</reference>
<dbReference type="PANTHER" id="PTHR45138:SF9">
    <property type="entry name" value="DIGUANYLATE CYCLASE DGCM-RELATED"/>
    <property type="match status" value="1"/>
</dbReference>
<dbReference type="InterPro" id="IPR029787">
    <property type="entry name" value="Nucleotide_cyclase"/>
</dbReference>
<proteinExistence type="predicted"/>
<protein>
    <submittedName>
        <fullName evidence="3">Diguanylate cyclase</fullName>
    </submittedName>
</protein>
<sequence length="413" mass="47638">MSKARVFDLSLFAASVAIAFIPKHAIALDDTYIKALVLYTIFSSFYFQLRIVTRSGNSTIDYAISYTSSFGIFAGPLGTFLFETVYRFIVFFYKKKTKTADPGEFLDTFYNIGSFTLGGSAAYYLYTVLHPFAERFPLGYWLLFLLVVCVTTLLSSTFLIITFAISGDIKTRKEARHLLFRSRNLLDFSKVALTNALLLRLLQMEKWEMLIALFLLNYIVSLSFYSKSQSAQHKYERDKFEQMAYRDFLTGTYNRAHMDKMMKELNQSGEYIGIVVADIDRFKKINDSYNHAVGDRVIIHFADTLKKFLHEEDILFRSGGEEFTLFLRNRSFEQCQAQIQDILDSLHGHSVTAEFEDQVISVPYSASFGLYYYKADPGQKTSMEKGYVYADQLLLESKKLGRNRLSYRNDLRP</sequence>
<feature type="domain" description="GGDEF" evidence="2">
    <location>
        <begin position="270"/>
        <end position="410"/>
    </location>
</feature>
<dbReference type="InterPro" id="IPR050469">
    <property type="entry name" value="Diguanylate_Cyclase"/>
</dbReference>
<dbReference type="SUPFAM" id="SSF55073">
    <property type="entry name" value="Nucleotide cyclase"/>
    <property type="match status" value="1"/>
</dbReference>
<evidence type="ECO:0000313" key="4">
    <source>
        <dbReference type="Proteomes" id="UP000029518"/>
    </source>
</evidence>